<evidence type="ECO:0000313" key="3">
    <source>
        <dbReference type="Proteomes" id="UP000065261"/>
    </source>
</evidence>
<sequence>MINVLVMSQCSPFDDLHIRDALDMTLIFAAVDQNISWLFSGPAVLALKKQQQPNMLGIKDFFKNIKTLEIYDVENIYVCEKSLLDYGLNKNDLLLDVQALNFDQQKTLIKTQQHVVNL</sequence>
<organism evidence="2">
    <name type="scientific">Pseudoalteromonas translucida KMM 520</name>
    <dbReference type="NCBI Taxonomy" id="1315283"/>
    <lineage>
        <taxon>Bacteria</taxon>
        <taxon>Pseudomonadati</taxon>
        <taxon>Pseudomonadota</taxon>
        <taxon>Gammaproteobacteria</taxon>
        <taxon>Alteromonadales</taxon>
        <taxon>Pseudoalteromonadaceae</taxon>
        <taxon>Pseudoalteromonas</taxon>
    </lineage>
</organism>
<dbReference type="PANTHER" id="PTHR38780:SF1">
    <property type="entry name" value="PROTEIN TUSC"/>
    <property type="match status" value="1"/>
</dbReference>
<dbReference type="InterPro" id="IPR027396">
    <property type="entry name" value="DsrEFH-like"/>
</dbReference>
<reference evidence="2 3" key="1">
    <citation type="submission" date="2015-03" db="EMBL/GenBank/DDBJ databases">
        <authorList>
            <person name="Murphy D."/>
        </authorList>
    </citation>
    <scope>NUCLEOTIDE SEQUENCE [LARGE SCALE GENOMIC DNA]</scope>
    <source>
        <strain evidence="2 3">KMM 520</strain>
    </source>
</reference>
<dbReference type="KEGG" id="ptn:PTRA_a2086"/>
<dbReference type="Gene3D" id="3.40.1260.10">
    <property type="entry name" value="DsrEFH-like"/>
    <property type="match status" value="1"/>
</dbReference>
<dbReference type="InterPro" id="IPR017462">
    <property type="entry name" value="Sulphur_relay_TusC/DsrF"/>
</dbReference>
<name>A0A0U2X001_9GAMM</name>
<dbReference type="NCBIfam" id="NF001238">
    <property type="entry name" value="PRK00211.1"/>
    <property type="match status" value="1"/>
</dbReference>
<dbReference type="EMBL" id="CP011034">
    <property type="protein sequence ID" value="ALS33209.1"/>
    <property type="molecule type" value="Genomic_DNA"/>
</dbReference>
<dbReference type="PANTHER" id="PTHR38780">
    <property type="entry name" value="PROTEIN TUSC"/>
    <property type="match status" value="1"/>
</dbReference>
<accession>A0A0U2X001</accession>
<dbReference type="SUPFAM" id="SSF75169">
    <property type="entry name" value="DsrEFH-like"/>
    <property type="match status" value="1"/>
</dbReference>
<dbReference type="InterPro" id="IPR003787">
    <property type="entry name" value="Sulphur_relay_DsrE/F-like"/>
</dbReference>
<gene>
    <name evidence="2" type="primary">tusC</name>
    <name evidence="2" type="ORF">PTRA_a2086</name>
</gene>
<evidence type="ECO:0000256" key="1">
    <source>
        <dbReference type="ARBA" id="ARBA00005996"/>
    </source>
</evidence>
<dbReference type="NCBIfam" id="TIGR03010">
    <property type="entry name" value="sulf_tusC_dsrF"/>
    <property type="match status" value="1"/>
</dbReference>
<protein>
    <submittedName>
        <fullName evidence="2">tRNA 2-thiouridine synthesizing protein C</fullName>
    </submittedName>
</protein>
<dbReference type="PATRIC" id="fig|1315283.4.peg.1801"/>
<dbReference type="OrthoDB" id="9789418at2"/>
<proteinExistence type="inferred from homology"/>
<dbReference type="AlphaFoldDB" id="A0A0U2X001"/>
<dbReference type="Proteomes" id="UP000065261">
    <property type="component" value="Chromosome I"/>
</dbReference>
<dbReference type="Pfam" id="PF02635">
    <property type="entry name" value="DsrE"/>
    <property type="match status" value="1"/>
</dbReference>
<evidence type="ECO:0000313" key="2">
    <source>
        <dbReference type="EMBL" id="ALS33209.1"/>
    </source>
</evidence>
<comment type="similarity">
    <text evidence="1">Belongs to the DsrF/TusC family.</text>
</comment>
<dbReference type="RefSeq" id="WP_058373512.1">
    <property type="nucleotide sequence ID" value="NZ_CP011034.1"/>
</dbReference>